<accession>A0A3M7M992</accession>
<keyword evidence="1" id="KW-0812">Transmembrane</keyword>
<sequence>MNYTQSANTLDLLPDSTTRSIMNLLALLMFVSAVLATAVSLAAGPVETANVVVLAGTNTATFLYSPIVTNVHSTPTEAPTEALIAAANKLKFTSTTTRRVRVIATTVPGIPQPFLVFPFHLSTAESCASGATYMKGVFKNGDWVEEFSLNGPGTAVFMMHRVPGLPETLRVGPYDFTTGVIDFGYDHGDFTCGWRDEDKGQGCGHCKAGDWSTEALDCDNNDNEGMGRVKELDCKFVLGWLSELQTTAKPTP</sequence>
<evidence type="ECO:0000313" key="2">
    <source>
        <dbReference type="EMBL" id="RMZ71086.1"/>
    </source>
</evidence>
<gene>
    <name evidence="2" type="ORF">GMOD_00005587</name>
</gene>
<feature type="transmembrane region" description="Helical" evidence="1">
    <location>
        <begin position="21"/>
        <end position="43"/>
    </location>
</feature>
<dbReference type="AlphaFoldDB" id="A0A3M7M992"/>
<keyword evidence="3" id="KW-1185">Reference proteome</keyword>
<organism evidence="2 3">
    <name type="scientific">Pyrenophora seminiperda CCB06</name>
    <dbReference type="NCBI Taxonomy" id="1302712"/>
    <lineage>
        <taxon>Eukaryota</taxon>
        <taxon>Fungi</taxon>
        <taxon>Dikarya</taxon>
        <taxon>Ascomycota</taxon>
        <taxon>Pezizomycotina</taxon>
        <taxon>Dothideomycetes</taxon>
        <taxon>Pleosporomycetidae</taxon>
        <taxon>Pleosporales</taxon>
        <taxon>Pleosporineae</taxon>
        <taxon>Pleosporaceae</taxon>
        <taxon>Pyrenophora</taxon>
    </lineage>
</organism>
<proteinExistence type="predicted"/>
<evidence type="ECO:0000256" key="1">
    <source>
        <dbReference type="SAM" id="Phobius"/>
    </source>
</evidence>
<evidence type="ECO:0000313" key="3">
    <source>
        <dbReference type="Proteomes" id="UP000265663"/>
    </source>
</evidence>
<dbReference type="OrthoDB" id="3757079at2759"/>
<dbReference type="EMBL" id="KE747826">
    <property type="protein sequence ID" value="RMZ71086.1"/>
    <property type="molecule type" value="Genomic_DNA"/>
</dbReference>
<reference evidence="2 3" key="1">
    <citation type="journal article" date="2014" name="PLoS ONE">
        <title>De novo Genome Assembly of the Fungal Plant Pathogen Pyrenophora semeniperda.</title>
        <authorList>
            <person name="Soliai M.M."/>
            <person name="Meyer S.E."/>
            <person name="Udall J.A."/>
            <person name="Elzinga D.E."/>
            <person name="Hermansen R.A."/>
            <person name="Bodily P.M."/>
            <person name="Hart A.A."/>
            <person name="Coleman C.E."/>
        </authorList>
    </citation>
    <scope>NUCLEOTIDE SEQUENCE [LARGE SCALE GENOMIC DNA]</scope>
    <source>
        <strain evidence="2 3">CCB06</strain>
        <tissue evidence="2">Mycelium</tissue>
    </source>
</reference>
<protein>
    <submittedName>
        <fullName evidence="2">Uncharacterized protein</fullName>
    </submittedName>
</protein>
<name>A0A3M7M992_9PLEO</name>
<dbReference type="Proteomes" id="UP000265663">
    <property type="component" value="Unassembled WGS sequence"/>
</dbReference>
<keyword evidence="1" id="KW-0472">Membrane</keyword>
<keyword evidence="1" id="KW-1133">Transmembrane helix</keyword>